<sequence length="84" mass="8992">MQLINAAESNGVLEEGISIWELNALQSCGTSTLPTEEGHLISIFSFSLGSTVENQKNVQSLLRLIGVTLEVFQAAGRHIGPVLI</sequence>
<evidence type="ECO:0000313" key="2">
    <source>
        <dbReference type="Proteomes" id="UP000887013"/>
    </source>
</evidence>
<comment type="caution">
    <text evidence="1">The sequence shown here is derived from an EMBL/GenBank/DDBJ whole genome shotgun (WGS) entry which is preliminary data.</text>
</comment>
<organism evidence="1 2">
    <name type="scientific">Nephila pilipes</name>
    <name type="common">Giant wood spider</name>
    <name type="synonym">Nephila maculata</name>
    <dbReference type="NCBI Taxonomy" id="299642"/>
    <lineage>
        <taxon>Eukaryota</taxon>
        <taxon>Metazoa</taxon>
        <taxon>Ecdysozoa</taxon>
        <taxon>Arthropoda</taxon>
        <taxon>Chelicerata</taxon>
        <taxon>Arachnida</taxon>
        <taxon>Araneae</taxon>
        <taxon>Araneomorphae</taxon>
        <taxon>Entelegynae</taxon>
        <taxon>Araneoidea</taxon>
        <taxon>Nephilidae</taxon>
        <taxon>Nephila</taxon>
    </lineage>
</organism>
<proteinExistence type="predicted"/>
<accession>A0A8X6Q808</accession>
<protein>
    <submittedName>
        <fullName evidence="1">Uncharacterized protein</fullName>
    </submittedName>
</protein>
<gene>
    <name evidence="1" type="ORF">NPIL_623251</name>
</gene>
<name>A0A8X6Q808_NEPPI</name>
<dbReference type="AlphaFoldDB" id="A0A8X6Q808"/>
<reference evidence="1" key="1">
    <citation type="submission" date="2020-08" db="EMBL/GenBank/DDBJ databases">
        <title>Multicomponent nature underlies the extraordinary mechanical properties of spider dragline silk.</title>
        <authorList>
            <person name="Kono N."/>
            <person name="Nakamura H."/>
            <person name="Mori M."/>
            <person name="Yoshida Y."/>
            <person name="Ohtoshi R."/>
            <person name="Malay A.D."/>
            <person name="Moran D.A.P."/>
            <person name="Tomita M."/>
            <person name="Numata K."/>
            <person name="Arakawa K."/>
        </authorList>
    </citation>
    <scope>NUCLEOTIDE SEQUENCE</scope>
</reference>
<dbReference type="Proteomes" id="UP000887013">
    <property type="component" value="Unassembled WGS sequence"/>
</dbReference>
<dbReference type="EMBL" id="BMAW01029365">
    <property type="protein sequence ID" value="GFU11635.1"/>
    <property type="molecule type" value="Genomic_DNA"/>
</dbReference>
<evidence type="ECO:0000313" key="1">
    <source>
        <dbReference type="EMBL" id="GFU11635.1"/>
    </source>
</evidence>
<keyword evidence="2" id="KW-1185">Reference proteome</keyword>